<keyword evidence="7" id="KW-0808">Transferase</keyword>
<comment type="caution">
    <text evidence="13">The sequence shown here is derived from an EMBL/GenBank/DDBJ whole genome shotgun (WGS) entry which is preliminary data.</text>
</comment>
<dbReference type="RefSeq" id="WP_116553611.1">
    <property type="nucleotide sequence ID" value="NZ_QCZG01000005.1"/>
</dbReference>
<evidence type="ECO:0000256" key="8">
    <source>
        <dbReference type="ARBA" id="ARBA00022898"/>
    </source>
</evidence>
<dbReference type="Gene3D" id="3.30.470.10">
    <property type="match status" value="1"/>
</dbReference>
<evidence type="ECO:0000256" key="10">
    <source>
        <dbReference type="RuleBase" id="RU004106"/>
    </source>
</evidence>
<dbReference type="GO" id="GO:0046394">
    <property type="term" value="P:carboxylic acid biosynthetic process"/>
    <property type="evidence" value="ECO:0007669"/>
    <property type="project" value="UniProtKB-ARBA"/>
</dbReference>
<evidence type="ECO:0000256" key="11">
    <source>
        <dbReference type="RuleBase" id="RU004516"/>
    </source>
</evidence>
<evidence type="ECO:0000256" key="2">
    <source>
        <dbReference type="ARBA" id="ARBA00009320"/>
    </source>
</evidence>
<reference evidence="13 14" key="1">
    <citation type="submission" date="2018-04" db="EMBL/GenBank/DDBJ databases">
        <title>Camelliibacillus theae gen. nov., sp. nov., isolated from Pu'er tea.</title>
        <authorList>
            <person name="Niu L."/>
        </authorList>
    </citation>
    <scope>NUCLEOTIDE SEQUENCE [LARGE SCALE GENOMIC DNA]</scope>
    <source>
        <strain evidence="13 14">T8</strain>
    </source>
</reference>
<dbReference type="GO" id="GO:0046416">
    <property type="term" value="P:D-amino acid metabolic process"/>
    <property type="evidence" value="ECO:0007669"/>
    <property type="project" value="InterPro"/>
</dbReference>
<dbReference type="InterPro" id="IPR043131">
    <property type="entry name" value="BCAT-like_N"/>
</dbReference>
<dbReference type="PANTHER" id="PTHR42743">
    <property type="entry name" value="AMINO-ACID AMINOTRANSFERASE"/>
    <property type="match status" value="1"/>
</dbReference>
<dbReference type="InterPro" id="IPR043132">
    <property type="entry name" value="BCAT-like_C"/>
</dbReference>
<evidence type="ECO:0000256" key="9">
    <source>
        <dbReference type="ARBA" id="ARBA00047911"/>
    </source>
</evidence>
<dbReference type="PANTHER" id="PTHR42743:SF10">
    <property type="entry name" value="D-ALANINE AMINOTRANSFERASE"/>
    <property type="match status" value="1"/>
</dbReference>
<sequence>MGKVIVNDQMMERSQHRIDMEDRGYQFGDGVYEVIRVYNGDLFGVEEHIDRFFESAGKIKLKILFTKESLKENLNALIKENELQLGIVYMQLTRGVSPRAHVFPDEHTTPVLTAYTKEMPIPKLQMANGVSAIVTPDIRWLRCDIKSLNLLPNILAKEEAKEQGCYEAIFHRDGIVTEGASSNIFIVAKGNMITHPESHFILNGITRQMIFKLCKENKLSLVEKPFNVDDLMNADEVFLSSTVSEVMPIVKIDNKTIGNGQPGPHTKQLQALFQKYIQKQARITY</sequence>
<evidence type="ECO:0000256" key="4">
    <source>
        <dbReference type="ARBA" id="ARBA00012874"/>
    </source>
</evidence>
<dbReference type="EC" id="2.6.1.21" evidence="4 12"/>
<evidence type="ECO:0000256" key="12">
    <source>
        <dbReference type="RuleBase" id="RU004520"/>
    </source>
</evidence>
<gene>
    <name evidence="13" type="primary">dat</name>
    <name evidence="13" type="ORF">DCC39_04075</name>
</gene>
<evidence type="ECO:0000256" key="7">
    <source>
        <dbReference type="ARBA" id="ARBA00022679"/>
    </source>
</evidence>
<comment type="function">
    <text evidence="12">Acts on the D-isomers of alanine, leucine, aspartate, glutamate, aminobutyrate, norvaline and asparagine. The enzyme transfers an amino group from a substrate D-amino acid to the pyridoxal phosphate cofactor to form pyridoxamine and an alpha-keto acid in the first half-reaction.</text>
</comment>
<dbReference type="NCBIfam" id="NF005209">
    <property type="entry name" value="PRK06680.1"/>
    <property type="match status" value="1"/>
</dbReference>
<dbReference type="InterPro" id="IPR018300">
    <property type="entry name" value="Aminotrans_IV_CS"/>
</dbReference>
<name>A0A2U1K5N2_9BACI</name>
<dbReference type="AlphaFoldDB" id="A0A2U1K5N2"/>
<dbReference type="InterPro" id="IPR001544">
    <property type="entry name" value="Aminotrans_IV"/>
</dbReference>
<organism evidence="13 14">
    <name type="scientific">Pueribacillus theae</name>
    <dbReference type="NCBI Taxonomy" id="2171751"/>
    <lineage>
        <taxon>Bacteria</taxon>
        <taxon>Bacillati</taxon>
        <taxon>Bacillota</taxon>
        <taxon>Bacilli</taxon>
        <taxon>Bacillales</taxon>
        <taxon>Bacillaceae</taxon>
        <taxon>Pueribacillus</taxon>
    </lineage>
</organism>
<keyword evidence="8 11" id="KW-0663">Pyridoxal phosphate</keyword>
<comment type="subunit">
    <text evidence="3">Homodimer.</text>
</comment>
<dbReference type="FunFam" id="3.30.470.10:FF:000009">
    <property type="entry name" value="D-alanine aminotransferase"/>
    <property type="match status" value="1"/>
</dbReference>
<dbReference type="SUPFAM" id="SSF56752">
    <property type="entry name" value="D-aminoacid aminotransferase-like PLP-dependent enzymes"/>
    <property type="match status" value="1"/>
</dbReference>
<dbReference type="GO" id="GO:0005829">
    <property type="term" value="C:cytosol"/>
    <property type="evidence" value="ECO:0007669"/>
    <property type="project" value="TreeGrafter"/>
</dbReference>
<keyword evidence="6" id="KW-0032">Aminotransferase</keyword>
<dbReference type="NCBIfam" id="TIGR01121">
    <property type="entry name" value="D_amino_aminoT"/>
    <property type="match status" value="1"/>
</dbReference>
<evidence type="ECO:0000313" key="13">
    <source>
        <dbReference type="EMBL" id="PWA12830.1"/>
    </source>
</evidence>
<comment type="similarity">
    <text evidence="2 10">Belongs to the class-IV pyridoxal-phosphate-dependent aminotransferase family.</text>
</comment>
<comment type="cofactor">
    <cofactor evidence="1 11">
        <name>pyridoxal 5'-phosphate</name>
        <dbReference type="ChEBI" id="CHEBI:597326"/>
    </cofactor>
</comment>
<dbReference type="OrthoDB" id="9805628at2"/>
<dbReference type="CDD" id="cd01558">
    <property type="entry name" value="D-AAT_like"/>
    <property type="match status" value="1"/>
</dbReference>
<dbReference type="Gene3D" id="3.20.10.10">
    <property type="entry name" value="D-amino Acid Aminotransferase, subunit A, domain 2"/>
    <property type="match status" value="1"/>
</dbReference>
<evidence type="ECO:0000256" key="6">
    <source>
        <dbReference type="ARBA" id="ARBA00022576"/>
    </source>
</evidence>
<dbReference type="InterPro" id="IPR005784">
    <property type="entry name" value="D_amino_transT"/>
</dbReference>
<dbReference type="GO" id="GO:0008652">
    <property type="term" value="P:amino acid biosynthetic process"/>
    <property type="evidence" value="ECO:0007669"/>
    <property type="project" value="UniProtKB-ARBA"/>
</dbReference>
<proteinExistence type="inferred from homology"/>
<dbReference type="InterPro" id="IPR050571">
    <property type="entry name" value="Class-IV_PLP-Dep_Aminotrnsfr"/>
</dbReference>
<dbReference type="GO" id="GO:0047810">
    <property type="term" value="F:D-alanine-2-oxoglutarate aminotransferase activity"/>
    <property type="evidence" value="ECO:0007669"/>
    <property type="project" value="UniProtKB-EC"/>
</dbReference>
<evidence type="ECO:0000256" key="1">
    <source>
        <dbReference type="ARBA" id="ARBA00001933"/>
    </source>
</evidence>
<dbReference type="Proteomes" id="UP000245998">
    <property type="component" value="Unassembled WGS sequence"/>
</dbReference>
<dbReference type="PROSITE" id="PS00770">
    <property type="entry name" value="AA_TRANSFER_CLASS_4"/>
    <property type="match status" value="1"/>
</dbReference>
<dbReference type="FunFam" id="3.20.10.10:FF:000002">
    <property type="entry name" value="D-alanine aminotransferase"/>
    <property type="match status" value="1"/>
</dbReference>
<evidence type="ECO:0000256" key="5">
    <source>
        <dbReference type="ARBA" id="ARBA00021779"/>
    </source>
</evidence>
<evidence type="ECO:0000313" key="14">
    <source>
        <dbReference type="Proteomes" id="UP000245998"/>
    </source>
</evidence>
<dbReference type="GO" id="GO:0030170">
    <property type="term" value="F:pyridoxal phosphate binding"/>
    <property type="evidence" value="ECO:0007669"/>
    <property type="project" value="InterPro"/>
</dbReference>
<evidence type="ECO:0000256" key="3">
    <source>
        <dbReference type="ARBA" id="ARBA00011738"/>
    </source>
</evidence>
<keyword evidence="14" id="KW-1185">Reference proteome</keyword>
<comment type="catalytic activity">
    <reaction evidence="9 12">
        <text>D-alanine + 2-oxoglutarate = D-glutamate + pyruvate</text>
        <dbReference type="Rhea" id="RHEA:15869"/>
        <dbReference type="ChEBI" id="CHEBI:15361"/>
        <dbReference type="ChEBI" id="CHEBI:16810"/>
        <dbReference type="ChEBI" id="CHEBI:29986"/>
        <dbReference type="ChEBI" id="CHEBI:57416"/>
        <dbReference type="EC" id="2.6.1.21"/>
    </reaction>
</comment>
<dbReference type="InterPro" id="IPR036038">
    <property type="entry name" value="Aminotransferase-like"/>
</dbReference>
<protein>
    <recommendedName>
        <fullName evidence="5 12">D-alanine aminotransferase</fullName>
        <ecNumber evidence="4 12">2.6.1.21</ecNumber>
    </recommendedName>
</protein>
<dbReference type="Pfam" id="PF01063">
    <property type="entry name" value="Aminotran_4"/>
    <property type="match status" value="1"/>
</dbReference>
<dbReference type="EMBL" id="QCZG01000005">
    <property type="protein sequence ID" value="PWA12830.1"/>
    <property type="molecule type" value="Genomic_DNA"/>
</dbReference>
<accession>A0A2U1K5N2</accession>